<dbReference type="InterPro" id="IPR010451">
    <property type="entry name" value="Acetoacetate_decarboxylase"/>
</dbReference>
<dbReference type="Gene3D" id="2.40.400.10">
    <property type="entry name" value="Acetoacetate decarboxylase-like"/>
    <property type="match status" value="1"/>
</dbReference>
<keyword evidence="2" id="KW-1185">Reference proteome</keyword>
<reference evidence="1 2" key="1">
    <citation type="submission" date="2020-08" db="EMBL/GenBank/DDBJ databases">
        <title>Genomic Encyclopedia of Type Strains, Phase III (KMG-III): the genomes of soil and plant-associated and newly described type strains.</title>
        <authorList>
            <person name="Whitman W."/>
        </authorList>
    </citation>
    <scope>NUCLEOTIDE SEQUENCE [LARGE SCALE GENOMIC DNA]</scope>
    <source>
        <strain evidence="1 2">CECT 8803</strain>
    </source>
</reference>
<proteinExistence type="predicted"/>
<comment type="caution">
    <text evidence="1">The sequence shown here is derived from an EMBL/GenBank/DDBJ whole genome shotgun (WGS) entry which is preliminary data.</text>
</comment>
<dbReference type="Proteomes" id="UP000581135">
    <property type="component" value="Unassembled WGS sequence"/>
</dbReference>
<dbReference type="AlphaFoldDB" id="A0A839STN3"/>
<dbReference type="Pfam" id="PF06314">
    <property type="entry name" value="ADC"/>
    <property type="match status" value="1"/>
</dbReference>
<protein>
    <submittedName>
        <fullName evidence="1">Acetoacetate decarboxylase</fullName>
    </submittedName>
</protein>
<accession>A0A839STN3</accession>
<dbReference type="RefSeq" id="WP_183416976.1">
    <property type="nucleotide sequence ID" value="NZ_JACHXA010000007.1"/>
</dbReference>
<dbReference type="GO" id="GO:0016829">
    <property type="term" value="F:lyase activity"/>
    <property type="evidence" value="ECO:0007669"/>
    <property type="project" value="InterPro"/>
</dbReference>
<evidence type="ECO:0000313" key="1">
    <source>
        <dbReference type="EMBL" id="MBB3066151.1"/>
    </source>
</evidence>
<name>A0A839STN3_9PROT</name>
<gene>
    <name evidence="1" type="ORF">FHR98_002456</name>
</gene>
<evidence type="ECO:0000313" key="2">
    <source>
        <dbReference type="Proteomes" id="UP000581135"/>
    </source>
</evidence>
<dbReference type="InterPro" id="IPR023375">
    <property type="entry name" value="ADC_dom_sf"/>
</dbReference>
<dbReference type="EMBL" id="JACHXA010000007">
    <property type="protein sequence ID" value="MBB3066151.1"/>
    <property type="molecule type" value="Genomic_DNA"/>
</dbReference>
<organism evidence="1 2">
    <name type="scientific">Limibacillus halophilus</name>
    <dbReference type="NCBI Taxonomy" id="1579333"/>
    <lineage>
        <taxon>Bacteria</taxon>
        <taxon>Pseudomonadati</taxon>
        <taxon>Pseudomonadota</taxon>
        <taxon>Alphaproteobacteria</taxon>
        <taxon>Rhodospirillales</taxon>
        <taxon>Rhodovibrionaceae</taxon>
        <taxon>Limibacillus</taxon>
    </lineage>
</organism>
<dbReference type="SUPFAM" id="SSF160104">
    <property type="entry name" value="Acetoacetate decarboxylase-like"/>
    <property type="match status" value="1"/>
</dbReference>
<sequence length="233" mass="25148">MQRPFSTPHIAPLYAELPYHYRNVRKISVFCQCDPAALTRFLPDEFELVGDTCEVFVMDAPDAGPLGSYTEAGLVIPARYDSIVGAHVALEYVSSDDSLAAGREIWGYPKKIAEVTLGRDGTTGKVVRRGATLIDVTFTPSDVAFEKPVMHPRLQIKTFAAADGSGFDYYQVIRNDLGDIKLKETIPGSATLTLGGNDDDPLPKIGVKAIVGAEITVVDFLLGNGSIVADLNN</sequence>